<dbReference type="Gene3D" id="3.90.550.10">
    <property type="entry name" value="Spore Coat Polysaccharide Biosynthesis Protein SpsA, Chain A"/>
    <property type="match status" value="1"/>
</dbReference>
<reference evidence="2" key="1">
    <citation type="submission" date="2018-06" db="EMBL/GenBank/DDBJ databases">
        <authorList>
            <person name="Zhirakovskaya E."/>
        </authorList>
    </citation>
    <scope>NUCLEOTIDE SEQUENCE</scope>
</reference>
<proteinExistence type="predicted"/>
<name>A0A3B1BPJ8_9ZZZZ</name>
<evidence type="ECO:0000313" key="2">
    <source>
        <dbReference type="EMBL" id="VAX19859.1"/>
    </source>
</evidence>
<dbReference type="EMBL" id="UOGA01000165">
    <property type="protein sequence ID" value="VAX19859.1"/>
    <property type="molecule type" value="Genomic_DNA"/>
</dbReference>
<organism evidence="2">
    <name type="scientific">hydrothermal vent metagenome</name>
    <dbReference type="NCBI Taxonomy" id="652676"/>
    <lineage>
        <taxon>unclassified sequences</taxon>
        <taxon>metagenomes</taxon>
        <taxon>ecological metagenomes</taxon>
    </lineage>
</organism>
<dbReference type="InterPro" id="IPR001173">
    <property type="entry name" value="Glyco_trans_2-like"/>
</dbReference>
<feature type="domain" description="Glycosyltransferase 2-like" evidence="1">
    <location>
        <begin position="62"/>
        <end position="189"/>
    </location>
</feature>
<sequence length="286" mass="32894">MTEPRPEWSREKQPDPPNFGQAKLISNLRLGLSTWLRRGKAESITNNSSQYCQFEKGLISLVVLSCKRLPQFKRLCESMKPYFENIENYPKLEKILVDNGSGKELVDYAESLNFFDKIIAHPKNLGMAAALNDAYQKCKGEYILLIEDDMVVDYHQPFIKQCLDVFNDYPEIGIVRLKNQNNWWKPVRIIGPLRSTSTNVEFWTWLPSKHGENVWACGSTMFRKASFFSTGLLQSGEGREQAYIVENIYAKVYNKTWLAAKIKNCYPVVQPNDNEESPGFADKNAE</sequence>
<dbReference type="SUPFAM" id="SSF53448">
    <property type="entry name" value="Nucleotide-diphospho-sugar transferases"/>
    <property type="match status" value="1"/>
</dbReference>
<gene>
    <name evidence="2" type="ORF">MNBD_NITROSPINAE04-1067</name>
</gene>
<dbReference type="Pfam" id="PF00535">
    <property type="entry name" value="Glycos_transf_2"/>
    <property type="match status" value="1"/>
</dbReference>
<protein>
    <recommendedName>
        <fullName evidence="1">Glycosyltransferase 2-like domain-containing protein</fullName>
    </recommendedName>
</protein>
<accession>A0A3B1BPJ8</accession>
<dbReference type="AlphaFoldDB" id="A0A3B1BPJ8"/>
<evidence type="ECO:0000259" key="1">
    <source>
        <dbReference type="Pfam" id="PF00535"/>
    </source>
</evidence>
<dbReference type="InterPro" id="IPR029044">
    <property type="entry name" value="Nucleotide-diphossugar_trans"/>
</dbReference>